<evidence type="ECO:0000313" key="3">
    <source>
        <dbReference type="Proteomes" id="UP000264820"/>
    </source>
</evidence>
<dbReference type="InterPro" id="IPR009079">
    <property type="entry name" value="4_helix_cytokine-like_core"/>
</dbReference>
<organism evidence="2 3">
    <name type="scientific">Hippocampus comes</name>
    <name type="common">Tiger tail seahorse</name>
    <dbReference type="NCBI Taxonomy" id="109280"/>
    <lineage>
        <taxon>Eukaryota</taxon>
        <taxon>Metazoa</taxon>
        <taxon>Chordata</taxon>
        <taxon>Craniata</taxon>
        <taxon>Vertebrata</taxon>
        <taxon>Euteleostomi</taxon>
        <taxon>Actinopterygii</taxon>
        <taxon>Neopterygii</taxon>
        <taxon>Teleostei</taxon>
        <taxon>Neoteleostei</taxon>
        <taxon>Acanthomorphata</taxon>
        <taxon>Syngnathiaria</taxon>
        <taxon>Syngnathiformes</taxon>
        <taxon>Syngnathoidei</taxon>
        <taxon>Syngnathidae</taxon>
        <taxon>Hippocampus</taxon>
    </lineage>
</organism>
<evidence type="ECO:0008006" key="4">
    <source>
        <dbReference type="Google" id="ProtNLM"/>
    </source>
</evidence>
<dbReference type="AlphaFoldDB" id="A0A3Q2XEI6"/>
<sequence>MKLVVVCLLAVCCASFASATGVTLERRKLLEVVKQLGDVKDSLEVSEELLVNTPPQNIEDCCCLSALRCFRASLHVQFNVTERKQDKLYRSLKHPITSTCETCDSQPKATAPEFVKRLESLIQRVSDCLSSKITLYPGGWGGE</sequence>
<evidence type="ECO:0000313" key="2">
    <source>
        <dbReference type="Ensembl" id="ENSHCOP00000002765.1"/>
    </source>
</evidence>
<reference evidence="2" key="2">
    <citation type="submission" date="2025-09" db="UniProtKB">
        <authorList>
            <consortium name="Ensembl"/>
        </authorList>
    </citation>
    <scope>IDENTIFICATION</scope>
</reference>
<dbReference type="Ensembl" id="ENSHCOT00000009876.1">
    <property type="protein sequence ID" value="ENSHCOP00000002765.1"/>
    <property type="gene ID" value="ENSHCOG00000003992.1"/>
</dbReference>
<proteinExistence type="predicted"/>
<dbReference type="SUPFAM" id="SSF47266">
    <property type="entry name" value="4-helical cytokines"/>
    <property type="match status" value="1"/>
</dbReference>
<keyword evidence="1" id="KW-0732">Signal</keyword>
<dbReference type="GeneTree" id="ENSGT00940000175879"/>
<keyword evidence="3" id="KW-1185">Reference proteome</keyword>
<feature type="chain" id="PRO_5018560431" description="Interleukin" evidence="1">
    <location>
        <begin position="20"/>
        <end position="143"/>
    </location>
</feature>
<dbReference type="OMA" id="FCLFAVC"/>
<accession>A0A3Q2XEI6</accession>
<reference evidence="2" key="1">
    <citation type="submission" date="2025-08" db="UniProtKB">
        <authorList>
            <consortium name="Ensembl"/>
        </authorList>
    </citation>
    <scope>IDENTIFICATION</scope>
</reference>
<name>A0A3Q2XEI6_HIPCM</name>
<evidence type="ECO:0000256" key="1">
    <source>
        <dbReference type="SAM" id="SignalP"/>
    </source>
</evidence>
<dbReference type="Proteomes" id="UP000264820">
    <property type="component" value="Unplaced"/>
</dbReference>
<protein>
    <recommendedName>
        <fullName evidence="4">Interleukin</fullName>
    </recommendedName>
</protein>
<feature type="signal peptide" evidence="1">
    <location>
        <begin position="1"/>
        <end position="19"/>
    </location>
</feature>
<dbReference type="Gene3D" id="1.20.1250.70">
    <property type="entry name" value="Interleukin-15/Interleukin-21"/>
    <property type="match status" value="1"/>
</dbReference>